<proteinExistence type="predicted"/>
<evidence type="ECO:0000313" key="1">
    <source>
        <dbReference type="EMBL" id="SMH66149.1"/>
    </source>
</evidence>
<dbReference type="Proteomes" id="UP000193925">
    <property type="component" value="Chromosome AFERRI"/>
</dbReference>
<protein>
    <recommendedName>
        <fullName evidence="3">Transposase</fullName>
    </recommendedName>
</protein>
<dbReference type="EMBL" id="LT841305">
    <property type="protein sequence ID" value="SMH66149.1"/>
    <property type="molecule type" value="Genomic_DNA"/>
</dbReference>
<evidence type="ECO:0008006" key="3">
    <source>
        <dbReference type="Google" id="ProtNLM"/>
    </source>
</evidence>
<name>A0ABY1MQX1_9PROT</name>
<gene>
    <name evidence="1" type="ORF">AFERRI_20938</name>
</gene>
<organism evidence="1 2">
    <name type="scientific">Acidithiobacillus ferrivorans</name>
    <dbReference type="NCBI Taxonomy" id="160808"/>
    <lineage>
        <taxon>Bacteria</taxon>
        <taxon>Pseudomonadati</taxon>
        <taxon>Pseudomonadota</taxon>
        <taxon>Acidithiobacillia</taxon>
        <taxon>Acidithiobacillales</taxon>
        <taxon>Acidithiobacillaceae</taxon>
        <taxon>Acidithiobacillus</taxon>
    </lineage>
</organism>
<accession>A0ABY1MQX1</accession>
<sequence length="62" mass="6942">MISIKSPRCNDCKNRTMTLFANKVFRNLLYPRACHGAIKQLSRLNVKLSIGLAASCGNSRFL</sequence>
<reference evidence="1 2" key="1">
    <citation type="submission" date="2017-03" db="EMBL/GenBank/DDBJ databases">
        <authorList>
            <person name="Regsiter A."/>
            <person name="William W."/>
        </authorList>
    </citation>
    <scope>NUCLEOTIDE SEQUENCE [LARGE SCALE GENOMIC DNA]</scope>
    <source>
        <strain evidence="1">PRJEB5721</strain>
    </source>
</reference>
<keyword evidence="2" id="KW-1185">Reference proteome</keyword>
<evidence type="ECO:0000313" key="2">
    <source>
        <dbReference type="Proteomes" id="UP000193925"/>
    </source>
</evidence>